<accession>A0ABY1QHL4</accession>
<sequence length="209" mass="22264">MKTILLPLILAVAYFGASAKTGDTVDRLVDQVLDRTGELLRGAGGKAGGSTGVPAGQVIDVAFSPNEGSEDLVVKAIGSARSSIGVAAYSFTSPVVAKALLNARKRGVDVRVVVDENGNRSKASLAALNLLAEAGIPTRTISRYAIHHDKYMVIDKITVQTGSFNYSKAAAKSNSENVVVIWNNPDLALTYLKHWQDRFDQGKPYKAAY</sequence>
<gene>
    <name evidence="9" type="ORF">SAMN06295970_11685</name>
</gene>
<dbReference type="SMART" id="SM00155">
    <property type="entry name" value="PLDc"/>
    <property type="match status" value="1"/>
</dbReference>
<comment type="caution">
    <text evidence="9">The sequence shown here is derived from an EMBL/GenBank/DDBJ whole genome shotgun (WGS) entry which is preliminary data.</text>
</comment>
<feature type="domain" description="PLD phosphodiesterase" evidence="8">
    <location>
        <begin position="143"/>
        <end position="170"/>
    </location>
</feature>
<dbReference type="CDD" id="cd09170">
    <property type="entry name" value="PLDc_Nuc"/>
    <property type="match status" value="1"/>
</dbReference>
<dbReference type="EC" id="3.1.4.4" evidence="3"/>
<comment type="similarity">
    <text evidence="2">Belongs to the phospholipase D family.</text>
</comment>
<evidence type="ECO:0000256" key="6">
    <source>
        <dbReference type="ARBA" id="ARBA00023098"/>
    </source>
</evidence>
<dbReference type="RefSeq" id="WP_283443855.1">
    <property type="nucleotide sequence ID" value="NZ_FXUL01000016.1"/>
</dbReference>
<evidence type="ECO:0000256" key="2">
    <source>
        <dbReference type="ARBA" id="ARBA00008664"/>
    </source>
</evidence>
<evidence type="ECO:0000256" key="1">
    <source>
        <dbReference type="ARBA" id="ARBA00000798"/>
    </source>
</evidence>
<evidence type="ECO:0000313" key="9">
    <source>
        <dbReference type="EMBL" id="SMP70777.1"/>
    </source>
</evidence>
<feature type="chain" id="PRO_5045424528" description="phospholipase D" evidence="7">
    <location>
        <begin position="20"/>
        <end position="209"/>
    </location>
</feature>
<keyword evidence="6" id="KW-0443">Lipid metabolism</keyword>
<dbReference type="PANTHER" id="PTHR43856:SF1">
    <property type="entry name" value="MITOCHONDRIAL CARDIOLIPIN HYDROLASE"/>
    <property type="match status" value="1"/>
</dbReference>
<dbReference type="InterPro" id="IPR001736">
    <property type="entry name" value="PLipase_D/transphosphatidylase"/>
</dbReference>
<dbReference type="Pfam" id="PF13091">
    <property type="entry name" value="PLDc_2"/>
    <property type="match status" value="1"/>
</dbReference>
<dbReference type="SUPFAM" id="SSF56024">
    <property type="entry name" value="Phospholipase D/nuclease"/>
    <property type="match status" value="1"/>
</dbReference>
<keyword evidence="5" id="KW-0442">Lipid degradation</keyword>
<proteinExistence type="inferred from homology"/>
<protein>
    <recommendedName>
        <fullName evidence="3">phospholipase D</fullName>
        <ecNumber evidence="3">3.1.4.4</ecNumber>
    </recommendedName>
</protein>
<dbReference type="PROSITE" id="PS50035">
    <property type="entry name" value="PLD"/>
    <property type="match status" value="1"/>
</dbReference>
<comment type="catalytic activity">
    <reaction evidence="1">
        <text>a 1,2-diacyl-sn-glycero-3-phosphocholine + H2O = a 1,2-diacyl-sn-glycero-3-phosphate + choline + H(+)</text>
        <dbReference type="Rhea" id="RHEA:14445"/>
        <dbReference type="ChEBI" id="CHEBI:15354"/>
        <dbReference type="ChEBI" id="CHEBI:15377"/>
        <dbReference type="ChEBI" id="CHEBI:15378"/>
        <dbReference type="ChEBI" id="CHEBI:57643"/>
        <dbReference type="ChEBI" id="CHEBI:58608"/>
        <dbReference type="EC" id="3.1.4.4"/>
    </reaction>
</comment>
<evidence type="ECO:0000256" key="5">
    <source>
        <dbReference type="ARBA" id="ARBA00022963"/>
    </source>
</evidence>
<evidence type="ECO:0000256" key="7">
    <source>
        <dbReference type="SAM" id="SignalP"/>
    </source>
</evidence>
<dbReference type="EMBL" id="FXUL01000016">
    <property type="protein sequence ID" value="SMP70777.1"/>
    <property type="molecule type" value="Genomic_DNA"/>
</dbReference>
<keyword evidence="10" id="KW-1185">Reference proteome</keyword>
<feature type="signal peptide" evidence="7">
    <location>
        <begin position="1"/>
        <end position="19"/>
    </location>
</feature>
<organism evidence="9 10">
    <name type="scientific">Noviherbaspirillum suwonense</name>
    <dbReference type="NCBI Taxonomy" id="1224511"/>
    <lineage>
        <taxon>Bacteria</taxon>
        <taxon>Pseudomonadati</taxon>
        <taxon>Pseudomonadota</taxon>
        <taxon>Betaproteobacteria</taxon>
        <taxon>Burkholderiales</taxon>
        <taxon>Oxalobacteraceae</taxon>
        <taxon>Noviherbaspirillum</taxon>
    </lineage>
</organism>
<reference evidence="9 10" key="1">
    <citation type="submission" date="2017-05" db="EMBL/GenBank/DDBJ databases">
        <authorList>
            <person name="Varghese N."/>
            <person name="Submissions S."/>
        </authorList>
    </citation>
    <scope>NUCLEOTIDE SEQUENCE [LARGE SCALE GENOMIC DNA]</scope>
    <source>
        <strain evidence="9 10">DSM 26001</strain>
    </source>
</reference>
<evidence type="ECO:0000256" key="4">
    <source>
        <dbReference type="ARBA" id="ARBA00022801"/>
    </source>
</evidence>
<keyword evidence="4" id="KW-0378">Hydrolase</keyword>
<dbReference type="Gene3D" id="3.30.870.10">
    <property type="entry name" value="Endonuclease Chain A"/>
    <property type="match status" value="1"/>
</dbReference>
<dbReference type="PANTHER" id="PTHR43856">
    <property type="entry name" value="CARDIOLIPIN HYDROLASE"/>
    <property type="match status" value="1"/>
</dbReference>
<dbReference type="InterPro" id="IPR025202">
    <property type="entry name" value="PLD-like_dom"/>
</dbReference>
<dbReference type="Proteomes" id="UP001158049">
    <property type="component" value="Unassembled WGS sequence"/>
</dbReference>
<name>A0ABY1QHL4_9BURK</name>
<evidence type="ECO:0000256" key="3">
    <source>
        <dbReference type="ARBA" id="ARBA00012027"/>
    </source>
</evidence>
<dbReference type="InterPro" id="IPR051406">
    <property type="entry name" value="PLD_domain"/>
</dbReference>
<keyword evidence="7" id="KW-0732">Signal</keyword>
<evidence type="ECO:0000313" key="10">
    <source>
        <dbReference type="Proteomes" id="UP001158049"/>
    </source>
</evidence>
<evidence type="ECO:0000259" key="8">
    <source>
        <dbReference type="PROSITE" id="PS50035"/>
    </source>
</evidence>